<dbReference type="Gene3D" id="1.10.20.10">
    <property type="entry name" value="Histone, subunit A"/>
    <property type="match status" value="1"/>
</dbReference>
<accession>S8ELZ7</accession>
<evidence type="ECO:0000256" key="1">
    <source>
        <dbReference type="SAM" id="MobiDB-lite"/>
    </source>
</evidence>
<dbReference type="Proteomes" id="UP000015241">
    <property type="component" value="Unassembled WGS sequence"/>
</dbReference>
<evidence type="ECO:0000259" key="2">
    <source>
        <dbReference type="Pfam" id="PF00808"/>
    </source>
</evidence>
<dbReference type="HOGENOM" id="CLU_045277_12_1_1"/>
<keyword evidence="4" id="KW-1185">Reference proteome</keyword>
<dbReference type="InParanoid" id="S8ELZ7"/>
<protein>
    <recommendedName>
        <fullName evidence="2">Transcription factor CBF/NF-Y/archaeal histone domain-containing protein</fullName>
    </recommendedName>
</protein>
<dbReference type="SUPFAM" id="SSF47113">
    <property type="entry name" value="Histone-fold"/>
    <property type="match status" value="1"/>
</dbReference>
<organism evidence="3 4">
    <name type="scientific">Fomitopsis schrenkii</name>
    <name type="common">Brown rot fungus</name>
    <dbReference type="NCBI Taxonomy" id="2126942"/>
    <lineage>
        <taxon>Eukaryota</taxon>
        <taxon>Fungi</taxon>
        <taxon>Dikarya</taxon>
        <taxon>Basidiomycota</taxon>
        <taxon>Agaricomycotina</taxon>
        <taxon>Agaricomycetes</taxon>
        <taxon>Polyporales</taxon>
        <taxon>Fomitopsis</taxon>
    </lineage>
</organism>
<dbReference type="InterPro" id="IPR009072">
    <property type="entry name" value="Histone-fold"/>
</dbReference>
<feature type="compositionally biased region" description="Acidic residues" evidence="1">
    <location>
        <begin position="20"/>
        <end position="47"/>
    </location>
</feature>
<dbReference type="InterPro" id="IPR003958">
    <property type="entry name" value="CBFA_NFYB_domain"/>
</dbReference>
<feature type="region of interest" description="Disordered" evidence="1">
    <location>
        <begin position="1"/>
        <end position="66"/>
    </location>
</feature>
<reference evidence="3 4" key="1">
    <citation type="journal article" date="2012" name="Science">
        <title>The Paleozoic origin of enzymatic lignin decomposition reconstructed from 31 fungal genomes.</title>
        <authorList>
            <person name="Floudas D."/>
            <person name="Binder M."/>
            <person name="Riley R."/>
            <person name="Barry K."/>
            <person name="Blanchette R.A."/>
            <person name="Henrissat B."/>
            <person name="Martinez A.T."/>
            <person name="Otillar R."/>
            <person name="Spatafora J.W."/>
            <person name="Yadav J.S."/>
            <person name="Aerts A."/>
            <person name="Benoit I."/>
            <person name="Boyd A."/>
            <person name="Carlson A."/>
            <person name="Copeland A."/>
            <person name="Coutinho P.M."/>
            <person name="de Vries R.P."/>
            <person name="Ferreira P."/>
            <person name="Findley K."/>
            <person name="Foster B."/>
            <person name="Gaskell J."/>
            <person name="Glotzer D."/>
            <person name="Gorecki P."/>
            <person name="Heitman J."/>
            <person name="Hesse C."/>
            <person name="Hori C."/>
            <person name="Igarashi K."/>
            <person name="Jurgens J.A."/>
            <person name="Kallen N."/>
            <person name="Kersten P."/>
            <person name="Kohler A."/>
            <person name="Kuees U."/>
            <person name="Kumar T.K.A."/>
            <person name="Kuo A."/>
            <person name="LaButti K."/>
            <person name="Larrondo L.F."/>
            <person name="Lindquist E."/>
            <person name="Ling A."/>
            <person name="Lombard V."/>
            <person name="Lucas S."/>
            <person name="Lundell T."/>
            <person name="Martin R."/>
            <person name="McLaughlin D.J."/>
            <person name="Morgenstern I."/>
            <person name="Morin E."/>
            <person name="Murat C."/>
            <person name="Nagy L.G."/>
            <person name="Nolan M."/>
            <person name="Ohm R.A."/>
            <person name="Patyshakuliyeva A."/>
            <person name="Rokas A."/>
            <person name="Ruiz-Duenas F.J."/>
            <person name="Sabat G."/>
            <person name="Salamov A."/>
            <person name="Samejima M."/>
            <person name="Schmutz J."/>
            <person name="Slot J.C."/>
            <person name="St John F."/>
            <person name="Stenlid J."/>
            <person name="Sun H."/>
            <person name="Sun S."/>
            <person name="Syed K."/>
            <person name="Tsang A."/>
            <person name="Wiebenga A."/>
            <person name="Young D."/>
            <person name="Pisabarro A."/>
            <person name="Eastwood D.C."/>
            <person name="Martin F."/>
            <person name="Cullen D."/>
            <person name="Grigoriev I.V."/>
            <person name="Hibbett D.S."/>
        </authorList>
    </citation>
    <scope>NUCLEOTIDE SEQUENCE</scope>
    <source>
        <strain evidence="4">FP-58527</strain>
    </source>
</reference>
<dbReference type="OrthoDB" id="636685at2759"/>
<dbReference type="EMBL" id="KE504124">
    <property type="protein sequence ID" value="EPT05173.1"/>
    <property type="molecule type" value="Genomic_DNA"/>
</dbReference>
<sequence length="143" mass="15798">MAETSPVVLVPDSPDVPLADLEEEDGAQSEPIDVPDDPQEEAEEETQEAGIRSEGELNKEGTKRGKAVFDVTRRPGKTHLPIARVQKVLKADRELPTVAREAVFVIAAATEEFTIRLAAAVERMVQRENRMTAQYKDVCKLLC</sequence>
<feature type="compositionally biased region" description="Basic and acidic residues" evidence="1">
    <location>
        <begin position="51"/>
        <end position="63"/>
    </location>
</feature>
<evidence type="ECO:0000313" key="4">
    <source>
        <dbReference type="Proteomes" id="UP000015241"/>
    </source>
</evidence>
<dbReference type="GO" id="GO:0046982">
    <property type="term" value="F:protein heterodimerization activity"/>
    <property type="evidence" value="ECO:0007669"/>
    <property type="project" value="InterPro"/>
</dbReference>
<dbReference type="eggNOG" id="KOG1657">
    <property type="taxonomic scope" value="Eukaryota"/>
</dbReference>
<evidence type="ECO:0000313" key="3">
    <source>
        <dbReference type="EMBL" id="EPT05173.1"/>
    </source>
</evidence>
<feature type="domain" description="Transcription factor CBF/NF-Y/archaeal histone" evidence="2">
    <location>
        <begin position="79"/>
        <end position="140"/>
    </location>
</feature>
<proteinExistence type="predicted"/>
<dbReference type="Pfam" id="PF00808">
    <property type="entry name" value="CBFD_NFYB_HMF"/>
    <property type="match status" value="1"/>
</dbReference>
<gene>
    <name evidence="3" type="ORF">FOMPIDRAFT_43413</name>
</gene>
<dbReference type="AlphaFoldDB" id="S8ELZ7"/>
<feature type="compositionally biased region" description="Low complexity" evidence="1">
    <location>
        <begin position="1"/>
        <end position="18"/>
    </location>
</feature>
<name>S8ELZ7_FOMSC</name>